<dbReference type="EMBL" id="CAKMUD010000149">
    <property type="protein sequence ID" value="CAH1603954.1"/>
    <property type="molecule type" value="Genomic_DNA"/>
</dbReference>
<dbReference type="AlphaFoldDB" id="A0AAU9QXW1"/>
<reference evidence="1" key="1">
    <citation type="submission" date="2022-01" db="EMBL/GenBank/DDBJ databases">
        <authorList>
            <person name="Lagorce A."/>
        </authorList>
    </citation>
    <scope>NUCLEOTIDE SEQUENCE</scope>
    <source>
        <strain evidence="1">Th15_F1_A12</strain>
    </source>
</reference>
<comment type="caution">
    <text evidence="1">The sequence shown here is derived from an EMBL/GenBank/DDBJ whole genome shotgun (WGS) entry which is preliminary data.</text>
</comment>
<sequence length="200" mass="23485">MKWILKTDTLAVSDEKHLNNFIKYLFSKSKKHSENDLTRFNAFIYRDGDELVRGFNREPKKAMSEFKQVLKRSGYTYNDFTMTVNYVAYAFRKNRVLYSNFFESSDDMNNLTPKLDKHTFTYIANEYFDGDLERLGAEINRLLRGAEKNKDFDILNKTVREAITSTYVEQVASSNTFFAIVHVDQNDMLHVHTLDLVQGR</sequence>
<dbReference type="RefSeq" id="WP_409588121.1">
    <property type="nucleotide sequence ID" value="NZ_CAKMTZ010000002.1"/>
</dbReference>
<evidence type="ECO:0008006" key="3">
    <source>
        <dbReference type="Google" id="ProtNLM"/>
    </source>
</evidence>
<evidence type="ECO:0000313" key="2">
    <source>
        <dbReference type="Proteomes" id="UP001295462"/>
    </source>
</evidence>
<name>A0AAU9QXW1_9VIBR</name>
<gene>
    <name evidence="1" type="ORF">THF1A12_90058</name>
</gene>
<dbReference type="Proteomes" id="UP001295462">
    <property type="component" value="Unassembled WGS sequence"/>
</dbReference>
<accession>A0AAU9QXW1</accession>
<organism evidence="1 2">
    <name type="scientific">Vibrio jasicida</name>
    <dbReference type="NCBI Taxonomy" id="766224"/>
    <lineage>
        <taxon>Bacteria</taxon>
        <taxon>Pseudomonadati</taxon>
        <taxon>Pseudomonadota</taxon>
        <taxon>Gammaproteobacteria</taxon>
        <taxon>Vibrionales</taxon>
        <taxon>Vibrionaceae</taxon>
        <taxon>Vibrio</taxon>
    </lineage>
</organism>
<evidence type="ECO:0000313" key="1">
    <source>
        <dbReference type="EMBL" id="CAH1603954.1"/>
    </source>
</evidence>
<proteinExistence type="predicted"/>
<protein>
    <recommendedName>
        <fullName evidence="3">DUF4942 domain-containing protein</fullName>
    </recommendedName>
</protein>